<reference evidence="2 3" key="5">
    <citation type="journal article" date="2011" name="ISME J.">
        <title>Dual transcriptional profiling of a bacterial/fungal confrontation: Collimonas fungivorans versus Aspergillus niger.</title>
        <authorList>
            <person name="Mela F."/>
            <person name="Fritsche K."/>
            <person name="de Boer W."/>
            <person name="van Veen J.A."/>
            <person name="de Graaff L.H."/>
            <person name="van den Berg M."/>
            <person name="Leveau J.H."/>
        </authorList>
    </citation>
    <scope>NUCLEOTIDE SEQUENCE [LARGE SCALE GENOMIC DNA]</scope>
    <source>
        <strain evidence="2 3">Ter331</strain>
    </source>
</reference>
<feature type="domain" description="SGNH hydrolase-type esterase" evidence="1">
    <location>
        <begin position="83"/>
        <end position="260"/>
    </location>
</feature>
<dbReference type="HOGENOM" id="CLU_050180_2_0_4"/>
<reference evidence="2 3" key="1">
    <citation type="journal article" date="2004" name="Environ. Microbiol.">
        <title>Phylogeny-function analysis of (meta)genomic libraries: screening for expression of ribosomal RNA genes by large-insert library fluorescent in situ hybridization (LIL-FISH).</title>
        <authorList>
            <person name="Leveau J.H."/>
            <person name="Gerards S."/>
            <person name="de Boer W."/>
            <person name="van Veen J.A."/>
        </authorList>
    </citation>
    <scope>NUCLEOTIDE SEQUENCE [LARGE SCALE GENOMIC DNA]</scope>
    <source>
        <strain evidence="2 3">Ter331</strain>
    </source>
</reference>
<evidence type="ECO:0000313" key="2">
    <source>
        <dbReference type="EMBL" id="AEK64207.1"/>
    </source>
</evidence>
<sequence length="294" mass="32067">MFAVEQNHINSLSVTIAKSRRHDVRRWLPELIALPLLPWLLIQGRRTRRITPRLPEAMGPTIGQARIAGSTEPPQRPLALLTIGESPVAGVGVATHYEAITGQFAAALAMRLQRTVTWQAVGENGATLSDAVKTMLPQVASQKVDIVLIAFGVNDTTAFRSCRRYRTELLQLMRDLQAQLDPRLIVISGIPPIHAFPALPEPLRYVLGLKAKVLDETVEQLIAELPADLGHLRVTRVPILIDINDRALMASDGYHPSASGVSLWARQLATAVAAHLKSIKKSKLAAQQAASKQG</sequence>
<reference evidence="2 3" key="4">
    <citation type="journal article" date="2010" name="Environ. Microbiol.">
        <title>The bacterial genus Collimonas: mycophagy, weathering and other adaptive solutions to life in oligotrophic soil environments.</title>
        <authorList>
            <person name="Leveau J.H."/>
            <person name="Uroz S."/>
            <person name="de Boer W."/>
        </authorList>
    </citation>
    <scope>NUCLEOTIDE SEQUENCE [LARGE SCALE GENOMIC DNA]</scope>
    <source>
        <strain evidence="2 3">Ter331</strain>
    </source>
</reference>
<organism evidence="2 3">
    <name type="scientific">Collimonas fungivorans (strain Ter331)</name>
    <dbReference type="NCBI Taxonomy" id="1005048"/>
    <lineage>
        <taxon>Bacteria</taxon>
        <taxon>Pseudomonadati</taxon>
        <taxon>Pseudomonadota</taxon>
        <taxon>Betaproteobacteria</taxon>
        <taxon>Burkholderiales</taxon>
        <taxon>Oxalobacteraceae</taxon>
        <taxon>Collimonas</taxon>
    </lineage>
</organism>
<dbReference type="CDD" id="cd01836">
    <property type="entry name" value="FeeA_FeeB_like"/>
    <property type="match status" value="1"/>
</dbReference>
<dbReference type="InterPro" id="IPR036514">
    <property type="entry name" value="SGNH_hydro_sf"/>
</dbReference>
<dbReference type="Proteomes" id="UP000008392">
    <property type="component" value="Chromosome"/>
</dbReference>
<reference evidence="2 3" key="2">
    <citation type="journal article" date="2006" name="J. Microbiol. Methods">
        <title>Genomic flank-sequencing of plasposon insertion sites for rapid identification of functional genes.</title>
        <authorList>
            <person name="Leveau J.H."/>
            <person name="Gerards S."/>
            <person name="Fritsche K."/>
            <person name="Zondag G."/>
            <person name="van Veen J.A."/>
        </authorList>
    </citation>
    <scope>NUCLEOTIDE SEQUENCE [LARGE SCALE GENOMIC DNA]</scope>
    <source>
        <strain evidence="2 3">Ter331</strain>
    </source>
</reference>
<protein>
    <recommendedName>
        <fullName evidence="1">SGNH hydrolase-type esterase domain-containing protein</fullName>
    </recommendedName>
</protein>
<dbReference type="Pfam" id="PF13472">
    <property type="entry name" value="Lipase_GDSL_2"/>
    <property type="match status" value="1"/>
</dbReference>
<dbReference type="AlphaFoldDB" id="G0AEJ9"/>
<accession>G0AEJ9</accession>
<dbReference type="Gene3D" id="3.40.50.1110">
    <property type="entry name" value="SGNH hydrolase"/>
    <property type="match status" value="1"/>
</dbReference>
<dbReference type="SUPFAM" id="SSF52266">
    <property type="entry name" value="SGNH hydrolase"/>
    <property type="match status" value="1"/>
</dbReference>
<evidence type="ECO:0000313" key="3">
    <source>
        <dbReference type="Proteomes" id="UP000008392"/>
    </source>
</evidence>
<name>G0AEJ9_COLFT</name>
<proteinExistence type="predicted"/>
<dbReference type="eggNOG" id="COG2755">
    <property type="taxonomic scope" value="Bacteria"/>
</dbReference>
<reference evidence="3" key="6">
    <citation type="submission" date="2011-05" db="EMBL/GenBank/DDBJ databases">
        <title>Complete sequence of Collimonas fungivorans Ter331.</title>
        <authorList>
            <person name="Leveau J.H."/>
        </authorList>
    </citation>
    <scope>NUCLEOTIDE SEQUENCE [LARGE SCALE GENOMIC DNA]</scope>
    <source>
        <strain evidence="3">Ter331</strain>
    </source>
</reference>
<evidence type="ECO:0000259" key="1">
    <source>
        <dbReference type="Pfam" id="PF13472"/>
    </source>
</evidence>
<dbReference type="InterPro" id="IPR013830">
    <property type="entry name" value="SGNH_hydro"/>
</dbReference>
<dbReference type="GO" id="GO:0016788">
    <property type="term" value="F:hydrolase activity, acting on ester bonds"/>
    <property type="evidence" value="ECO:0007669"/>
    <property type="project" value="UniProtKB-ARBA"/>
</dbReference>
<keyword evidence="3" id="KW-1185">Reference proteome</keyword>
<dbReference type="KEGG" id="cfu:CFU_4386"/>
<reference evidence="2 3" key="3">
    <citation type="journal article" date="2008" name="FEMS Microbiol. Ecol.">
        <title>Identification and characterization of genes underlying chitinolysis in Collimonas fungivorans Ter331.</title>
        <authorList>
            <person name="Fritsche K."/>
            <person name="de Boer W."/>
            <person name="Gerards S."/>
            <person name="van den Berg M."/>
            <person name="van Veen J.A."/>
            <person name="Leveau J.H."/>
        </authorList>
    </citation>
    <scope>NUCLEOTIDE SEQUENCE [LARGE SCALE GENOMIC DNA]</scope>
    <source>
        <strain evidence="2 3">Ter331</strain>
    </source>
</reference>
<dbReference type="EMBL" id="CP002745">
    <property type="protein sequence ID" value="AEK64207.1"/>
    <property type="molecule type" value="Genomic_DNA"/>
</dbReference>
<gene>
    <name evidence="2" type="ordered locus">CFU_4386</name>
</gene>
<dbReference type="STRING" id="1005048.CFU_4386"/>